<evidence type="ECO:0000256" key="4">
    <source>
        <dbReference type="PIRSR" id="PIRSR606118-50"/>
    </source>
</evidence>
<dbReference type="InterPro" id="IPR006118">
    <property type="entry name" value="Recombinase_CS"/>
</dbReference>
<dbReference type="AlphaFoldDB" id="A0A7W7GMK2"/>
<dbReference type="Proteomes" id="UP000540191">
    <property type="component" value="Unassembled WGS sequence"/>
</dbReference>
<sequence length="223" mass="24561">MSTPRRVIGYIRVSTNKQDIGPEVQVRDLTQEAEARGWELELRREDAASAKSLKGRPVLAQALADLKAGRADVLAVSKLDRLSRSVADFARILDDAERQRWDVVCLDLGVDTTTLTGRAMAQVTATFAEMERRRIGERTRAAMAQLPPEVRDRMRRGGRPVAVSPDAVSRARELRASGLTLWAVCEQLTAEGIPTATGGKWWPATVSKMLDRAEREAAKAVTV</sequence>
<keyword evidence="2" id="KW-0238">DNA-binding</keyword>
<evidence type="ECO:0000313" key="8">
    <source>
        <dbReference type="Proteomes" id="UP000540191"/>
    </source>
</evidence>
<dbReference type="SMART" id="SM00857">
    <property type="entry name" value="Resolvase"/>
    <property type="match status" value="1"/>
</dbReference>
<dbReference type="RefSeq" id="WP_184240963.1">
    <property type="nucleotide sequence ID" value="NZ_JACHNA010000001.1"/>
</dbReference>
<dbReference type="PANTHER" id="PTHR30461:SF2">
    <property type="entry name" value="SERINE RECOMBINASE PINE-RELATED"/>
    <property type="match status" value="1"/>
</dbReference>
<evidence type="ECO:0000256" key="3">
    <source>
        <dbReference type="ARBA" id="ARBA00023172"/>
    </source>
</evidence>
<protein>
    <submittedName>
        <fullName evidence="7">DNA invertase Pin-like site-specific DNA recombinase</fullName>
    </submittedName>
</protein>
<dbReference type="SUPFAM" id="SSF53041">
    <property type="entry name" value="Resolvase-like"/>
    <property type="match status" value="1"/>
</dbReference>
<dbReference type="CDD" id="cd03768">
    <property type="entry name" value="SR_ResInv"/>
    <property type="match status" value="1"/>
</dbReference>
<feature type="active site" description="O-(5'-phospho-DNA)-serine intermediate" evidence="4 5">
    <location>
        <position position="14"/>
    </location>
</feature>
<keyword evidence="8" id="KW-1185">Reference proteome</keyword>
<dbReference type="Gene3D" id="3.40.50.1390">
    <property type="entry name" value="Resolvase, N-terminal catalytic domain"/>
    <property type="match status" value="1"/>
</dbReference>
<keyword evidence="3" id="KW-0233">DNA recombination</keyword>
<dbReference type="PROSITE" id="PS51736">
    <property type="entry name" value="RECOMBINASES_3"/>
    <property type="match status" value="1"/>
</dbReference>
<dbReference type="InterPro" id="IPR050639">
    <property type="entry name" value="SSR_resolvase"/>
</dbReference>
<dbReference type="GO" id="GO:0015074">
    <property type="term" value="P:DNA integration"/>
    <property type="evidence" value="ECO:0007669"/>
    <property type="project" value="UniProtKB-KW"/>
</dbReference>
<dbReference type="PROSITE" id="PS00397">
    <property type="entry name" value="RECOMBINASES_1"/>
    <property type="match status" value="1"/>
</dbReference>
<evidence type="ECO:0000256" key="5">
    <source>
        <dbReference type="PROSITE-ProRule" id="PRU10137"/>
    </source>
</evidence>
<organism evidence="7 8">
    <name type="scientific">Micrococcus cohnii</name>
    <dbReference type="NCBI Taxonomy" id="993416"/>
    <lineage>
        <taxon>Bacteria</taxon>
        <taxon>Bacillati</taxon>
        <taxon>Actinomycetota</taxon>
        <taxon>Actinomycetes</taxon>
        <taxon>Micrococcales</taxon>
        <taxon>Micrococcaceae</taxon>
        <taxon>Micrococcus</taxon>
    </lineage>
</organism>
<proteinExistence type="predicted"/>
<dbReference type="Pfam" id="PF00239">
    <property type="entry name" value="Resolvase"/>
    <property type="match status" value="1"/>
</dbReference>
<evidence type="ECO:0000313" key="7">
    <source>
        <dbReference type="EMBL" id="MBB4734888.1"/>
    </source>
</evidence>
<dbReference type="EMBL" id="JACHNA010000001">
    <property type="protein sequence ID" value="MBB4734888.1"/>
    <property type="molecule type" value="Genomic_DNA"/>
</dbReference>
<evidence type="ECO:0000259" key="6">
    <source>
        <dbReference type="PROSITE" id="PS51736"/>
    </source>
</evidence>
<evidence type="ECO:0000256" key="1">
    <source>
        <dbReference type="ARBA" id="ARBA00022908"/>
    </source>
</evidence>
<dbReference type="InterPro" id="IPR006119">
    <property type="entry name" value="Resolv_N"/>
</dbReference>
<accession>A0A7W7GMK2</accession>
<dbReference type="GO" id="GO:0000150">
    <property type="term" value="F:DNA strand exchange activity"/>
    <property type="evidence" value="ECO:0007669"/>
    <property type="project" value="InterPro"/>
</dbReference>
<evidence type="ECO:0000256" key="2">
    <source>
        <dbReference type="ARBA" id="ARBA00023125"/>
    </source>
</evidence>
<dbReference type="InterPro" id="IPR036162">
    <property type="entry name" value="Resolvase-like_N_sf"/>
</dbReference>
<dbReference type="PANTHER" id="PTHR30461">
    <property type="entry name" value="DNA-INVERTASE FROM LAMBDOID PROPHAGE"/>
    <property type="match status" value="1"/>
</dbReference>
<feature type="domain" description="Resolvase/invertase-type recombinase catalytic" evidence="6">
    <location>
        <begin position="6"/>
        <end position="150"/>
    </location>
</feature>
<gene>
    <name evidence="7" type="ORF">HDA30_000396</name>
</gene>
<keyword evidence="1" id="KW-0229">DNA integration</keyword>
<dbReference type="GO" id="GO:0003677">
    <property type="term" value="F:DNA binding"/>
    <property type="evidence" value="ECO:0007669"/>
    <property type="project" value="UniProtKB-KW"/>
</dbReference>
<name>A0A7W7GMK2_9MICC</name>
<dbReference type="Pfam" id="PF07508">
    <property type="entry name" value="Recombinase"/>
    <property type="match status" value="1"/>
</dbReference>
<dbReference type="InterPro" id="IPR011109">
    <property type="entry name" value="DNA_bind_recombinase_dom"/>
</dbReference>
<comment type="caution">
    <text evidence="7">The sequence shown here is derived from an EMBL/GenBank/DDBJ whole genome shotgun (WGS) entry which is preliminary data.</text>
</comment>
<reference evidence="7 8" key="1">
    <citation type="submission" date="2020-08" db="EMBL/GenBank/DDBJ databases">
        <title>Sequencing the genomes of 1000 actinobacteria strains.</title>
        <authorList>
            <person name="Klenk H.-P."/>
        </authorList>
    </citation>
    <scope>NUCLEOTIDE SEQUENCE [LARGE SCALE GENOMIC DNA]</scope>
    <source>
        <strain evidence="7 8">DSM 23974</strain>
    </source>
</reference>